<dbReference type="SUPFAM" id="SSF64268">
    <property type="entry name" value="PX domain"/>
    <property type="match status" value="1"/>
</dbReference>
<dbReference type="SUPFAM" id="SSF103657">
    <property type="entry name" value="BAR/IMD domain-like"/>
    <property type="match status" value="1"/>
</dbReference>
<dbReference type="CDD" id="cd07626">
    <property type="entry name" value="BAR_SNX9_like"/>
    <property type="match status" value="1"/>
</dbReference>
<dbReference type="GO" id="GO:0035091">
    <property type="term" value="F:phosphatidylinositol binding"/>
    <property type="evidence" value="ECO:0007669"/>
    <property type="project" value="InterPro"/>
</dbReference>
<dbReference type="GO" id="GO:0006897">
    <property type="term" value="P:endocytosis"/>
    <property type="evidence" value="ECO:0007669"/>
    <property type="project" value="TreeGrafter"/>
</dbReference>
<dbReference type="CDD" id="cd06862">
    <property type="entry name" value="PX_SNX9_18_like"/>
    <property type="match status" value="1"/>
</dbReference>
<dbReference type="Pfam" id="PF10456">
    <property type="entry name" value="BAR_3_WASP_bdg"/>
    <property type="match status" value="1"/>
</dbReference>
<evidence type="ECO:0000256" key="4">
    <source>
        <dbReference type="ARBA" id="ARBA00023136"/>
    </source>
</evidence>
<comment type="similarity">
    <text evidence="2">Belongs to the sorting nexin family.</text>
</comment>
<dbReference type="Pfam" id="PF00787">
    <property type="entry name" value="PX"/>
    <property type="match status" value="1"/>
</dbReference>
<evidence type="ECO:0000256" key="5">
    <source>
        <dbReference type="ARBA" id="ARBA00023329"/>
    </source>
</evidence>
<organism evidence="8 9">
    <name type="scientific">Acrobeloides nanus</name>
    <dbReference type="NCBI Taxonomy" id="290746"/>
    <lineage>
        <taxon>Eukaryota</taxon>
        <taxon>Metazoa</taxon>
        <taxon>Ecdysozoa</taxon>
        <taxon>Nematoda</taxon>
        <taxon>Chromadorea</taxon>
        <taxon>Rhabditida</taxon>
        <taxon>Tylenchina</taxon>
        <taxon>Cephalobomorpha</taxon>
        <taxon>Cephaloboidea</taxon>
        <taxon>Cephalobidae</taxon>
        <taxon>Acrobeloides</taxon>
    </lineage>
</organism>
<dbReference type="GO" id="GO:0016197">
    <property type="term" value="P:endosomal transport"/>
    <property type="evidence" value="ECO:0007669"/>
    <property type="project" value="TreeGrafter"/>
</dbReference>
<keyword evidence="4" id="KW-0472">Membrane</keyword>
<dbReference type="WBParaSite" id="ACRNAN_Path_1310.g5144.t2">
    <property type="protein sequence ID" value="ACRNAN_Path_1310.g5144.t2"/>
    <property type="gene ID" value="ACRNAN_Path_1310.g5144"/>
</dbReference>
<dbReference type="GO" id="GO:0005886">
    <property type="term" value="C:plasma membrane"/>
    <property type="evidence" value="ECO:0007669"/>
    <property type="project" value="TreeGrafter"/>
</dbReference>
<keyword evidence="3" id="KW-0728">SH3 domain</keyword>
<evidence type="ECO:0000256" key="6">
    <source>
        <dbReference type="SAM" id="MobiDB-lite"/>
    </source>
</evidence>
<dbReference type="AlphaFoldDB" id="A0A914BYU7"/>
<dbReference type="InterPro" id="IPR027267">
    <property type="entry name" value="AH/BAR_dom_sf"/>
</dbReference>
<evidence type="ECO:0000313" key="9">
    <source>
        <dbReference type="WBParaSite" id="ACRNAN_Path_1310.g5144.t2"/>
    </source>
</evidence>
<accession>A0A914BYU7</accession>
<dbReference type="Gene3D" id="1.20.1270.60">
    <property type="entry name" value="Arfaptin homology (AH) domain/BAR domain"/>
    <property type="match status" value="1"/>
</dbReference>
<protein>
    <submittedName>
        <fullName evidence="9">PX domain-containing protein</fullName>
    </submittedName>
</protein>
<comment type="subcellular location">
    <subcellularLocation>
        <location evidence="1">Cytoplasmic vesicle membrane</location>
    </subcellularLocation>
</comment>
<feature type="domain" description="PX" evidence="7">
    <location>
        <begin position="306"/>
        <end position="415"/>
    </location>
</feature>
<evidence type="ECO:0000259" key="7">
    <source>
        <dbReference type="PROSITE" id="PS50195"/>
    </source>
</evidence>
<feature type="compositionally biased region" description="Acidic residues" evidence="6">
    <location>
        <begin position="207"/>
        <end position="222"/>
    </location>
</feature>
<evidence type="ECO:0000256" key="3">
    <source>
        <dbReference type="ARBA" id="ARBA00022443"/>
    </source>
</evidence>
<keyword evidence="5" id="KW-0968">Cytoplasmic vesicle</keyword>
<dbReference type="FunFam" id="3.30.1520.10:FF:000004">
    <property type="entry name" value="Sorting nexin"/>
    <property type="match status" value="1"/>
</dbReference>
<dbReference type="GO" id="GO:0097320">
    <property type="term" value="P:plasma membrane tubulation"/>
    <property type="evidence" value="ECO:0007669"/>
    <property type="project" value="TreeGrafter"/>
</dbReference>
<dbReference type="Gene3D" id="3.30.1520.10">
    <property type="entry name" value="Phox-like domain"/>
    <property type="match status" value="1"/>
</dbReference>
<evidence type="ECO:0000313" key="8">
    <source>
        <dbReference type="Proteomes" id="UP000887540"/>
    </source>
</evidence>
<dbReference type="PANTHER" id="PTHR45827:SF1">
    <property type="entry name" value="SORTING NEXIN"/>
    <property type="match status" value="1"/>
</dbReference>
<keyword evidence="8" id="KW-1185">Reference proteome</keyword>
<evidence type="ECO:0000256" key="2">
    <source>
        <dbReference type="ARBA" id="ARBA00010883"/>
    </source>
</evidence>
<dbReference type="PANTHER" id="PTHR45827">
    <property type="entry name" value="SORTING NEXIN"/>
    <property type="match status" value="1"/>
</dbReference>
<reference evidence="9" key="1">
    <citation type="submission" date="2022-11" db="UniProtKB">
        <authorList>
            <consortium name="WormBaseParasite"/>
        </authorList>
    </citation>
    <scope>IDENTIFICATION</scope>
</reference>
<feature type="compositionally biased region" description="Basic and acidic residues" evidence="6">
    <location>
        <begin position="81"/>
        <end position="98"/>
    </location>
</feature>
<feature type="compositionally biased region" description="Pro residues" evidence="6">
    <location>
        <begin position="112"/>
        <end position="128"/>
    </location>
</feature>
<dbReference type="InterPro" id="IPR036871">
    <property type="entry name" value="PX_dom_sf"/>
</dbReference>
<proteinExistence type="inferred from homology"/>
<feature type="compositionally biased region" description="Polar residues" evidence="6">
    <location>
        <begin position="146"/>
        <end position="156"/>
    </location>
</feature>
<dbReference type="SMART" id="SM00312">
    <property type="entry name" value="PX"/>
    <property type="match status" value="1"/>
</dbReference>
<dbReference type="PROSITE" id="PS50195">
    <property type="entry name" value="PX"/>
    <property type="match status" value="1"/>
</dbReference>
<dbReference type="GO" id="GO:0030659">
    <property type="term" value="C:cytoplasmic vesicle membrane"/>
    <property type="evidence" value="ECO:0007669"/>
    <property type="project" value="UniProtKB-SubCell"/>
</dbReference>
<name>A0A914BYU7_9BILA</name>
<feature type="compositionally biased region" description="Low complexity" evidence="6">
    <location>
        <begin position="99"/>
        <end position="111"/>
    </location>
</feature>
<feature type="region of interest" description="Disordered" evidence="6">
    <location>
        <begin position="81"/>
        <end position="254"/>
    </location>
</feature>
<evidence type="ECO:0000256" key="1">
    <source>
        <dbReference type="ARBA" id="ARBA00004156"/>
    </source>
</evidence>
<sequence length="650" mass="72961">MLFTSGLRKAVGTQGKGDSSRLLELKRAQLRRRHTCATILSANQQHPVVEKKLIPVLETFVEQEDSGGRLEAHVDKSADLRRQRSNLELRERSEEREQSSSSNLLKSSLPPTTAPPPLPPVMSMPPKPMFGGAPPVNDPPLPLPTRVTSLTSNGSKNFDPWDSPNIPVPPPYLATPANAPISAQSLPPPPAFGASMGSTSQNHNVQDDDFDDDWSDDDEELPESTSTAAQRMAVSRSRSAGPDTMSATGKPGTVRMKTMNRFSNFVKTGMESYILAQTKMTTPSTEKHQVILAGNLVEWAAPRDFYQCIIDKPKKESKLKGLKSFIAYSMTCSLTGIQVSRRYKHFDWLHEQLSNKYLLVALPPLPEKQVSGRYEEDLIEHRKCILQLWANKICRHPVLSHSEVWKHFMTCTDEKKWKIGKRQAEKDEYVGGNFFNCVTTPPQPVDLAKAETQIETFSKSMRSLDESVKTMFERVNESQKRMIGPYKSNWQKMAAAFMSLGQSFEADQTTSSTGVKNAIKESANVLHKIGSQHEENGKKEMEQLLDWLYVYKGICANVPDILNVHKSAFSKLRDNERLQAEGKLSPAEADAIRQRVDVVTYAMLAEINHLNQERNDDFRQMLGSYFSQQAQFYTGIGQQLGQLAEQFKKS</sequence>
<dbReference type="InterPro" id="IPR001683">
    <property type="entry name" value="PX_dom"/>
</dbReference>
<dbReference type="InterPro" id="IPR019497">
    <property type="entry name" value="Sorting_nexin_WASP-bd-dom"/>
</dbReference>
<dbReference type="Proteomes" id="UP000887540">
    <property type="component" value="Unplaced"/>
</dbReference>